<gene>
    <name evidence="3" type="ORF">A3J30_04655</name>
</gene>
<reference evidence="3 4" key="1">
    <citation type="journal article" date="2016" name="Nat. Commun.">
        <title>Thousands of microbial genomes shed light on interconnected biogeochemical processes in an aquifer system.</title>
        <authorList>
            <person name="Anantharaman K."/>
            <person name="Brown C.T."/>
            <person name="Hug L.A."/>
            <person name="Sharon I."/>
            <person name="Castelle C.J."/>
            <person name="Probst A.J."/>
            <person name="Thomas B.C."/>
            <person name="Singh A."/>
            <person name="Wilkins M.J."/>
            <person name="Karaoz U."/>
            <person name="Brodie E.L."/>
            <person name="Williams K.H."/>
            <person name="Hubbard S.S."/>
            <person name="Banfield J.F."/>
        </authorList>
    </citation>
    <scope>NUCLEOTIDE SEQUENCE [LARGE SCALE GENOMIC DNA]</scope>
</reference>
<proteinExistence type="predicted"/>
<feature type="coiled-coil region" evidence="1">
    <location>
        <begin position="192"/>
        <end position="226"/>
    </location>
</feature>
<accession>A0A1G2RXX4</accession>
<protein>
    <submittedName>
        <fullName evidence="3">Uncharacterized protein</fullName>
    </submittedName>
</protein>
<evidence type="ECO:0000313" key="3">
    <source>
        <dbReference type="EMBL" id="OHA76901.1"/>
    </source>
</evidence>
<feature type="region of interest" description="Disordered" evidence="2">
    <location>
        <begin position="1"/>
        <end position="39"/>
    </location>
</feature>
<name>A0A1G2RXX4_9BACT</name>
<dbReference type="Proteomes" id="UP000178222">
    <property type="component" value="Unassembled WGS sequence"/>
</dbReference>
<dbReference type="EMBL" id="MHUL01000020">
    <property type="protein sequence ID" value="OHA76901.1"/>
    <property type="molecule type" value="Genomic_DNA"/>
</dbReference>
<feature type="compositionally biased region" description="Acidic residues" evidence="2">
    <location>
        <begin position="1"/>
        <end position="12"/>
    </location>
</feature>
<sequence>MANPFDEAEAELGQESANPFDQAIAEMSGTSPAQKPRKGYFRHLGEEAAAGTEEMSRAVKGVLPTEYALGSLRFLASPVRAAGLTLRDLIEGQLPKATTQAQTDINYLATEIPGLLAETVGPGLVGKAAGAVKPLINRAFPLRTEKIDTLQKALRAAESGIETGAEAETAGTLSLQDRIQVNLAKRRFGVEKTAETQRIKLAEESARRTEQEIAQAERLRRAGETDFLADIEAQRRAAEAKTGVTRAKTELEKTAPGAPTAEEAGGKVISEIYPAEYAAARAKFGPAYDDLIREGDTIESAAPTFVSQLKSTIGESGVVQGGGTKAQSIAAKTLKGLERKTAEGEPATAEAVVSALGGRRTNSLQLQDSIYERVKDKIQASSRGGGGPALSVDDLLKEAIDPTQPPKTVGDMIEGVLALRAGARGAIAGGNRNVARQFGEMEKALVADIEQAAPDIAANFNALTKSYGREYIPVFGEKAIPYNIVQKFREEPQKAVGLIIRPTSKAGHEVQAINQSWQLIKNPAEREAVTGAWLRTGIEESSVGGWKPNDFIKYWDNHLDSRNKNYVLRKAFGEQKFQSVNKFVDELRDAKPQNFDDVIGTTLRSLQNRTVAETIKIRTEGARTLEEALKPSEKLVSKVQTTEAERLGKVGTAVQSRLTKIESEKVDQLKQLRTQYETDVKKLNPKLISLKYGTWIGILGIGGSTAALFLAGPSAAAATAAGAGISWLSIRSAARIINTARGAQLMTRAARALPGTVEAISVAAQLAALAKALPKEKE</sequence>
<evidence type="ECO:0000256" key="2">
    <source>
        <dbReference type="SAM" id="MobiDB-lite"/>
    </source>
</evidence>
<evidence type="ECO:0000256" key="1">
    <source>
        <dbReference type="SAM" id="Coils"/>
    </source>
</evidence>
<comment type="caution">
    <text evidence="3">The sequence shown here is derived from an EMBL/GenBank/DDBJ whole genome shotgun (WGS) entry which is preliminary data.</text>
</comment>
<keyword evidence="1" id="KW-0175">Coiled coil</keyword>
<evidence type="ECO:0000313" key="4">
    <source>
        <dbReference type="Proteomes" id="UP000178222"/>
    </source>
</evidence>
<feature type="region of interest" description="Disordered" evidence="2">
    <location>
        <begin position="241"/>
        <end position="262"/>
    </location>
</feature>
<dbReference type="AlphaFoldDB" id="A0A1G2RXX4"/>
<organism evidence="3 4">
    <name type="scientific">Candidatus Wildermuthbacteria bacterium RIFCSPLOWO2_02_FULL_47_9c</name>
    <dbReference type="NCBI Taxonomy" id="1802466"/>
    <lineage>
        <taxon>Bacteria</taxon>
        <taxon>Candidatus Wildermuthiibacteriota</taxon>
    </lineage>
</organism>